<proteinExistence type="predicted"/>
<organism evidence="1 2">
    <name type="scientific">Intoshia linei</name>
    <dbReference type="NCBI Taxonomy" id="1819745"/>
    <lineage>
        <taxon>Eukaryota</taxon>
        <taxon>Metazoa</taxon>
        <taxon>Spiralia</taxon>
        <taxon>Lophotrochozoa</taxon>
        <taxon>Mesozoa</taxon>
        <taxon>Orthonectida</taxon>
        <taxon>Rhopaluridae</taxon>
        <taxon>Intoshia</taxon>
    </lineage>
</organism>
<comment type="caution">
    <text evidence="1">The sequence shown here is derived from an EMBL/GenBank/DDBJ whole genome shotgun (WGS) entry which is preliminary data.</text>
</comment>
<dbReference type="AlphaFoldDB" id="A0A177AXH2"/>
<accession>A0A177AXH2</accession>
<evidence type="ECO:0000313" key="1">
    <source>
        <dbReference type="EMBL" id="OAF66699.1"/>
    </source>
</evidence>
<evidence type="ECO:0000313" key="2">
    <source>
        <dbReference type="Proteomes" id="UP000078046"/>
    </source>
</evidence>
<keyword evidence="2" id="KW-1185">Reference proteome</keyword>
<reference evidence="1 2" key="1">
    <citation type="submission" date="2016-04" db="EMBL/GenBank/DDBJ databases">
        <title>The genome of Intoshia linei affirms orthonectids as highly simplified spiralians.</title>
        <authorList>
            <person name="Mikhailov K.V."/>
            <person name="Slusarev G.S."/>
            <person name="Nikitin M.A."/>
            <person name="Logacheva M.D."/>
            <person name="Penin A."/>
            <person name="Aleoshin V."/>
            <person name="Panchin Y.V."/>
        </authorList>
    </citation>
    <scope>NUCLEOTIDE SEQUENCE [LARGE SCALE GENOMIC DNA]</scope>
    <source>
        <strain evidence="1">Intl2013</strain>
        <tissue evidence="1">Whole animal</tissue>
    </source>
</reference>
<dbReference type="EMBL" id="LWCA01000854">
    <property type="protein sequence ID" value="OAF66699.1"/>
    <property type="molecule type" value="Genomic_DNA"/>
</dbReference>
<name>A0A177AXH2_9BILA</name>
<sequence length="489" mass="57631">MNKLIKNAIASIHEPIKFKDFENFNFLNCQLIEAINICIKTNAGQKILHVCISKILKFQNYLFLQEIVSIIELLDVDSDLSNELCRHIIENFYRFNFPLEFVKLLQKCISSHGFDNDTFHVYNKLLLIMAETNDDYILKSVKKCISLIIEEKDVNNNKINFLLPILSTYNKCVSSKEFDEKLTHLFLSEFINSESKALYLLFDYLLEKNFHLMMNTYIDHEKNSESTYDKIFTFIMNQNFEKLNTDATEKSLLYHYFNHQNLNGNFIENFTLFYKFTRENLISLSCVIERDVFNLIQTLNQQTFLKLWEFVFERIENVKDKCLDDFILYIVECFCNCLILPCFDMKNFGHTIVQKSNFVVDLKLVDILKNFLEISEFDKNKDLFYSKKLNLLTNLVKILFSSYLCKKFKEIDDAVKNMINILINITGLEKIKLIEIDSSLLFMLYIMINCPQFSKINPEINKISQLSKTIQVVLLGCDLKDCQSYTLLV</sequence>
<protein>
    <submittedName>
        <fullName evidence="1">Uncharacterized protein</fullName>
    </submittedName>
</protein>
<gene>
    <name evidence="1" type="ORF">A3Q56_05601</name>
</gene>
<dbReference type="Proteomes" id="UP000078046">
    <property type="component" value="Unassembled WGS sequence"/>
</dbReference>